<organism evidence="1 2">
    <name type="scientific">Streptomyces cynarae</name>
    <dbReference type="NCBI Taxonomy" id="2981134"/>
    <lineage>
        <taxon>Bacteria</taxon>
        <taxon>Bacillati</taxon>
        <taxon>Actinomycetota</taxon>
        <taxon>Actinomycetes</taxon>
        <taxon>Kitasatosporales</taxon>
        <taxon>Streptomycetaceae</taxon>
        <taxon>Streptomyces</taxon>
    </lineage>
</organism>
<dbReference type="Pfam" id="PF13646">
    <property type="entry name" value="HEAT_2"/>
    <property type="match status" value="1"/>
</dbReference>
<dbReference type="SUPFAM" id="SSF48371">
    <property type="entry name" value="ARM repeat"/>
    <property type="match status" value="1"/>
</dbReference>
<evidence type="ECO:0000313" key="1">
    <source>
        <dbReference type="EMBL" id="UXY20381.1"/>
    </source>
</evidence>
<dbReference type="PANTHER" id="PTHR12697:SF38">
    <property type="entry name" value="PBS LYASE HEAT DOMAIN PROTEIN REPEAT-CONTAINING PROTEIN"/>
    <property type="match status" value="1"/>
</dbReference>
<name>A0ABY6E3I4_9ACTN</name>
<dbReference type="InterPro" id="IPR016024">
    <property type="entry name" value="ARM-type_fold"/>
</dbReference>
<dbReference type="Gene3D" id="1.25.10.10">
    <property type="entry name" value="Leucine-rich Repeat Variant"/>
    <property type="match status" value="1"/>
</dbReference>
<dbReference type="Proteomes" id="UP001061298">
    <property type="component" value="Chromosome"/>
</dbReference>
<dbReference type="InterPro" id="IPR011989">
    <property type="entry name" value="ARM-like"/>
</dbReference>
<dbReference type="PANTHER" id="PTHR12697">
    <property type="entry name" value="PBS LYASE HEAT-LIKE PROTEIN"/>
    <property type="match status" value="1"/>
</dbReference>
<dbReference type="RefSeq" id="WP_263230473.1">
    <property type="nucleotide sequence ID" value="NZ_CP106793.1"/>
</dbReference>
<gene>
    <name evidence="1" type="ORF">N8I84_17890</name>
</gene>
<proteinExistence type="predicted"/>
<protein>
    <submittedName>
        <fullName evidence="1">HEAT repeat domain-containing protein</fullName>
    </submittedName>
</protein>
<sequence length="283" mass="30470">MTGTTGGEEDEAERAALRCALNELDERLATGAERVPGAHLLFKPLVEQLRTPAAAFLRPELEQRLARHVAADDSFARDQIAHALAGTCGRGALPALLRAMVTDRNDDGDRLQLDVLELFEEWPETALSLSLDCAASDDPGTRRVGLWGLSIIDFGGTKYFGLVADAASDPDPKVRADVMCTLGTIFGTGDPPRARAILIAGTCDAAPEVRCAAVAALYSSRDEKITDILVARASDADRWVRYWAAWSLARRPAPQAHAALKRLTTDEDADVRDAARQALAQPT</sequence>
<keyword evidence="2" id="KW-1185">Reference proteome</keyword>
<reference evidence="1" key="1">
    <citation type="submission" date="2022-10" db="EMBL/GenBank/DDBJ databases">
        <authorList>
            <person name="Mo P."/>
        </authorList>
    </citation>
    <scope>NUCLEOTIDE SEQUENCE</scope>
    <source>
        <strain evidence="1">HUAS 13-4</strain>
    </source>
</reference>
<evidence type="ECO:0000313" key="2">
    <source>
        <dbReference type="Proteomes" id="UP001061298"/>
    </source>
</evidence>
<accession>A0ABY6E3I4</accession>
<dbReference type="EMBL" id="CP106793">
    <property type="protein sequence ID" value="UXY20381.1"/>
    <property type="molecule type" value="Genomic_DNA"/>
</dbReference>